<keyword evidence="1" id="KW-0472">Membrane</keyword>
<feature type="transmembrane region" description="Helical" evidence="1">
    <location>
        <begin position="20"/>
        <end position="40"/>
    </location>
</feature>
<dbReference type="AlphaFoldDB" id="W4LMS3"/>
<gene>
    <name evidence="2" type="ORF">ETSY2_41745</name>
</gene>
<evidence type="ECO:0000313" key="2">
    <source>
        <dbReference type="EMBL" id="ETW99005.1"/>
    </source>
</evidence>
<dbReference type="Proteomes" id="UP000019140">
    <property type="component" value="Unassembled WGS sequence"/>
</dbReference>
<dbReference type="HOGENOM" id="CLU_134900_0_0_7"/>
<evidence type="ECO:0000256" key="1">
    <source>
        <dbReference type="SAM" id="Phobius"/>
    </source>
</evidence>
<keyword evidence="3" id="KW-1185">Reference proteome</keyword>
<name>W4LMS3_9BACT</name>
<dbReference type="EMBL" id="AZHX01001883">
    <property type="protein sequence ID" value="ETW99005.1"/>
    <property type="molecule type" value="Genomic_DNA"/>
</dbReference>
<reference evidence="2 3" key="1">
    <citation type="journal article" date="2014" name="Nature">
        <title>An environmental bacterial taxon with a large and distinct metabolic repertoire.</title>
        <authorList>
            <person name="Wilson M.C."/>
            <person name="Mori T."/>
            <person name="Ruckert C."/>
            <person name="Uria A.R."/>
            <person name="Helf M.J."/>
            <person name="Takada K."/>
            <person name="Gernert C."/>
            <person name="Steffens U.A."/>
            <person name="Heycke N."/>
            <person name="Schmitt S."/>
            <person name="Rinke C."/>
            <person name="Helfrich E.J."/>
            <person name="Brachmann A.O."/>
            <person name="Gurgui C."/>
            <person name="Wakimoto T."/>
            <person name="Kracht M."/>
            <person name="Crusemann M."/>
            <person name="Hentschel U."/>
            <person name="Abe I."/>
            <person name="Matsunaga S."/>
            <person name="Kalinowski J."/>
            <person name="Takeyama H."/>
            <person name="Piel J."/>
        </authorList>
    </citation>
    <scope>NUCLEOTIDE SEQUENCE [LARGE SCALE GENOMIC DNA]</scope>
    <source>
        <strain evidence="3">TSY2</strain>
    </source>
</reference>
<keyword evidence="1" id="KW-0812">Transmembrane</keyword>
<accession>W4LMS3</accession>
<keyword evidence="1" id="KW-1133">Transmembrane helix</keyword>
<sequence>MAAPFSRSMRALHADSPSWSLFGLMIAALLIVIWALWFFLARLTLHETGQLSRVTSSGAVVAEFPLEVANLIRSGQPAALRLQGMASGPMLPAIVTNVITPGGAKHLEVELYPKSRTGFTHLG</sequence>
<comment type="caution">
    <text evidence="2">The sequence shown here is derived from an EMBL/GenBank/DDBJ whole genome shotgun (WGS) entry which is preliminary data.</text>
</comment>
<protein>
    <submittedName>
        <fullName evidence="2">Uncharacterized protein</fullName>
    </submittedName>
</protein>
<organism evidence="2 3">
    <name type="scientific">Candidatus Entotheonella gemina</name>
    <dbReference type="NCBI Taxonomy" id="1429439"/>
    <lineage>
        <taxon>Bacteria</taxon>
        <taxon>Pseudomonadati</taxon>
        <taxon>Nitrospinota/Tectimicrobiota group</taxon>
        <taxon>Candidatus Tectimicrobiota</taxon>
        <taxon>Candidatus Entotheonellia</taxon>
        <taxon>Candidatus Entotheonellales</taxon>
        <taxon>Candidatus Entotheonellaceae</taxon>
        <taxon>Candidatus Entotheonella</taxon>
    </lineage>
</organism>
<evidence type="ECO:0000313" key="3">
    <source>
        <dbReference type="Proteomes" id="UP000019140"/>
    </source>
</evidence>
<proteinExistence type="predicted"/>